<evidence type="ECO:0000313" key="2">
    <source>
        <dbReference type="EMBL" id="KAJ4409515.1"/>
    </source>
</evidence>
<name>A0A9W8ZKS3_9PLEO</name>
<dbReference type="Proteomes" id="UP001140510">
    <property type="component" value="Unassembled WGS sequence"/>
</dbReference>
<protein>
    <submittedName>
        <fullName evidence="2">Uncharacterized protein</fullName>
    </submittedName>
</protein>
<comment type="caution">
    <text evidence="2">The sequence shown here is derived from an EMBL/GenBank/DDBJ whole genome shotgun (WGS) entry which is preliminary data.</text>
</comment>
<accession>A0A9W8ZKS3</accession>
<sequence length="364" mass="40253">MKFQRRDRNSAEWCFDGMDTEKMISSAGTQTPSYPDKCVLCGHKPGETQGPAVQTNVVATHAVTFSAEAGSQTAVKNEATQTVVNTKAEEGIITSQILNPTNDGSCQVDLSSVGVEFVLLKGTRDHLGPSPTTVKRKTSPTPQISKPSHKRAKSTRSSKPWPSTIYTTCQREHPVRKGDIGQLIINIAGGSVWYEDTHGKPGLLVQERKEVDLSHDSARVSYQLNAPPYLTTSRHGPTRNLRIERRKKDGDFMPLAEFSCAAPKWKAWYEDAQVGRYYINDAEVAVDAILHCIDRASGRKAAHNPEKDYALEQEEHSDKGVRLLANRQKEKERYKMYEPRSKAAASMSTVAQRKLLGGSAAMVL</sequence>
<evidence type="ECO:0000313" key="3">
    <source>
        <dbReference type="Proteomes" id="UP001140510"/>
    </source>
</evidence>
<proteinExistence type="predicted"/>
<feature type="region of interest" description="Disordered" evidence="1">
    <location>
        <begin position="124"/>
        <end position="164"/>
    </location>
</feature>
<gene>
    <name evidence="2" type="ORF">N0V91_002436</name>
</gene>
<dbReference type="EMBL" id="JAPEVA010000011">
    <property type="protein sequence ID" value="KAJ4409515.1"/>
    <property type="molecule type" value="Genomic_DNA"/>
</dbReference>
<organism evidence="2 3">
    <name type="scientific">Didymella pomorum</name>
    <dbReference type="NCBI Taxonomy" id="749634"/>
    <lineage>
        <taxon>Eukaryota</taxon>
        <taxon>Fungi</taxon>
        <taxon>Dikarya</taxon>
        <taxon>Ascomycota</taxon>
        <taxon>Pezizomycotina</taxon>
        <taxon>Dothideomycetes</taxon>
        <taxon>Pleosporomycetidae</taxon>
        <taxon>Pleosporales</taxon>
        <taxon>Pleosporineae</taxon>
        <taxon>Didymellaceae</taxon>
        <taxon>Didymella</taxon>
    </lineage>
</organism>
<keyword evidence="3" id="KW-1185">Reference proteome</keyword>
<reference evidence="2" key="1">
    <citation type="submission" date="2022-10" db="EMBL/GenBank/DDBJ databases">
        <title>Tapping the CABI collections for fungal endophytes: first genome assemblies for Collariella, Neodidymelliopsis, Ascochyta clinopodiicola, Didymella pomorum, Didymosphaeria variabile, Neocosmospora piperis and Neocucurbitaria cava.</title>
        <authorList>
            <person name="Hill R."/>
        </authorList>
    </citation>
    <scope>NUCLEOTIDE SEQUENCE</scope>
    <source>
        <strain evidence="2">IMI 355091</strain>
    </source>
</reference>
<dbReference type="AlphaFoldDB" id="A0A9W8ZKS3"/>
<dbReference type="OrthoDB" id="3797581at2759"/>
<evidence type="ECO:0000256" key="1">
    <source>
        <dbReference type="SAM" id="MobiDB-lite"/>
    </source>
</evidence>
<feature type="compositionally biased region" description="Basic residues" evidence="1">
    <location>
        <begin position="147"/>
        <end position="156"/>
    </location>
</feature>